<dbReference type="InParanoid" id="A0A0D2U7Q0"/>
<keyword evidence="2" id="KW-1185">Reference proteome</keyword>
<dbReference type="AlphaFoldDB" id="A0A0D2U7Q0"/>
<dbReference type="Proteomes" id="UP000008743">
    <property type="component" value="Unassembled WGS sequence"/>
</dbReference>
<proteinExistence type="predicted"/>
<organism evidence="1 2">
    <name type="scientific">Capsaspora owczarzaki (strain ATCC 30864)</name>
    <dbReference type="NCBI Taxonomy" id="595528"/>
    <lineage>
        <taxon>Eukaryota</taxon>
        <taxon>Filasterea</taxon>
        <taxon>Capsaspora</taxon>
    </lineage>
</organism>
<name>A0A0D2U7Q0_CAPO3</name>
<dbReference type="EMBL" id="KE346362">
    <property type="protein sequence ID" value="KJE91106.1"/>
    <property type="molecule type" value="Genomic_DNA"/>
</dbReference>
<accession>A0A0D2U7Q0</accession>
<reference evidence="2" key="1">
    <citation type="submission" date="2011-02" db="EMBL/GenBank/DDBJ databases">
        <title>The Genome Sequence of Capsaspora owczarzaki ATCC 30864.</title>
        <authorList>
            <person name="Russ C."/>
            <person name="Cuomo C."/>
            <person name="Burger G."/>
            <person name="Gray M.W."/>
            <person name="Holland P.W.H."/>
            <person name="King N."/>
            <person name="Lang F.B.F."/>
            <person name="Roger A.J."/>
            <person name="Ruiz-Trillo I."/>
            <person name="Young S.K."/>
            <person name="Zeng Q."/>
            <person name="Gargeya S."/>
            <person name="Alvarado L."/>
            <person name="Berlin A."/>
            <person name="Chapman S.B."/>
            <person name="Chen Z."/>
            <person name="Freedman E."/>
            <person name="Gellesch M."/>
            <person name="Goldberg J."/>
            <person name="Griggs A."/>
            <person name="Gujja S."/>
            <person name="Heilman E."/>
            <person name="Heiman D."/>
            <person name="Howarth C."/>
            <person name="Mehta T."/>
            <person name="Neiman D."/>
            <person name="Pearson M."/>
            <person name="Roberts A."/>
            <person name="Saif S."/>
            <person name="Shea T."/>
            <person name="Shenoy N."/>
            <person name="Sisk P."/>
            <person name="Stolte C."/>
            <person name="Sykes S."/>
            <person name="White J."/>
            <person name="Yandava C."/>
            <person name="Haas B."/>
            <person name="Nusbaum C."/>
            <person name="Birren B."/>
        </authorList>
    </citation>
    <scope>NUCLEOTIDE SEQUENCE</scope>
    <source>
        <strain evidence="2">ATCC 30864</strain>
    </source>
</reference>
<evidence type="ECO:0000313" key="1">
    <source>
        <dbReference type="EMBL" id="KJE91106.1"/>
    </source>
</evidence>
<protein>
    <submittedName>
        <fullName evidence="1">Uncharacterized protein</fullName>
    </submittedName>
</protein>
<gene>
    <name evidence="1" type="ORF">CAOG_009524</name>
</gene>
<sequence length="205" mass="22488">MDAHTEIGIFLRHRFALRLCSERLFAVFVAAASNSNVVALASRELALRKIASVEFLGAVRITACRRSSSSSLLGSNCSNGTGLDRLVAGSSGTLCGRSRAGGSSSRLANRGLFDNWSSWSSWSSSSSGRRRLGRRLFQRRRRTKALLGKEGRGRLERREVVKLEETCKVGKVGVRNAGRVQRMLDARVVQQALEGPRRGSVRVRV</sequence>
<evidence type="ECO:0000313" key="2">
    <source>
        <dbReference type="Proteomes" id="UP000008743"/>
    </source>
</evidence>